<feature type="domain" description="ATPase AAA-type core" evidence="1">
    <location>
        <begin position="44"/>
        <end position="199"/>
    </location>
</feature>
<name>V7HVR4_9LACO</name>
<evidence type="ECO:0000313" key="2">
    <source>
        <dbReference type="EMBL" id="ETA74334.1"/>
    </source>
</evidence>
<proteinExistence type="predicted"/>
<dbReference type="Proteomes" id="UP000018559">
    <property type="component" value="Unassembled WGS sequence"/>
</dbReference>
<dbReference type="InterPro" id="IPR003959">
    <property type="entry name" value="ATPase_AAA_core"/>
</dbReference>
<dbReference type="Pfam" id="PF13304">
    <property type="entry name" value="AAA_21"/>
    <property type="match status" value="1"/>
</dbReference>
<dbReference type="SUPFAM" id="SSF52540">
    <property type="entry name" value="P-loop containing nucleoside triphosphate hydrolases"/>
    <property type="match status" value="1"/>
</dbReference>
<dbReference type="PANTHER" id="PTHR40396">
    <property type="entry name" value="ATPASE-LIKE PROTEIN"/>
    <property type="match status" value="1"/>
</dbReference>
<reference evidence="2 3" key="1">
    <citation type="journal article" date="2014" name="Genome Announc.">
        <title>The Genome of the Predominant Equine Lactobacillus Species, Lactobacillus equi, Is Reflective of Its Lifestyle Adaptations to an Herbivorous Host.</title>
        <authorList>
            <person name="O'Donnell M.M."/>
            <person name="Harris H.M."/>
            <person name="O'Toole P.W."/>
            <person name="Ross R.P."/>
        </authorList>
    </citation>
    <scope>NUCLEOTIDE SEQUENCE [LARGE SCALE GENOMIC DNA]</scope>
    <source>
        <strain evidence="2 3">DPC 6820</strain>
    </source>
</reference>
<accession>V7HVR4</accession>
<keyword evidence="3" id="KW-1185">Reference proteome</keyword>
<dbReference type="Gene3D" id="3.40.50.300">
    <property type="entry name" value="P-loop containing nucleotide triphosphate hydrolases"/>
    <property type="match status" value="1"/>
</dbReference>
<sequence length="220" mass="25738">MRNKLAYEVLPEELAVLSDKTRKDSLFLNTAKAFNDEHSLNVFRWFRNNLFFITRDVTPLVEQAYKFQRNVAFKSRLLSFLQAADLDIVDFEIVKSDTSIPLEFSWLMPELKYKMTIRYKFDDNSDETFTLGLDEESDGTRKFIALAIILISLRNSTICIDEFDDSFHVELSKALIEVFNSEENTNQFILTSHELSLMDCNFKKEQIYFAEKTKGSAFRL</sequence>
<dbReference type="InterPro" id="IPR027417">
    <property type="entry name" value="P-loop_NTPase"/>
</dbReference>
<dbReference type="GO" id="GO:0005524">
    <property type="term" value="F:ATP binding"/>
    <property type="evidence" value="ECO:0007669"/>
    <property type="project" value="InterPro"/>
</dbReference>
<dbReference type="GO" id="GO:0016887">
    <property type="term" value="F:ATP hydrolysis activity"/>
    <property type="evidence" value="ECO:0007669"/>
    <property type="project" value="InterPro"/>
</dbReference>
<evidence type="ECO:0000259" key="1">
    <source>
        <dbReference type="Pfam" id="PF13304"/>
    </source>
</evidence>
<protein>
    <submittedName>
        <fullName evidence="2">Abortive phage resistance protein</fullName>
    </submittedName>
</protein>
<organism evidence="2 3">
    <name type="scientific">Ligilactobacillus equi DPC 6820</name>
    <dbReference type="NCBI Taxonomy" id="1392007"/>
    <lineage>
        <taxon>Bacteria</taxon>
        <taxon>Bacillati</taxon>
        <taxon>Bacillota</taxon>
        <taxon>Bacilli</taxon>
        <taxon>Lactobacillales</taxon>
        <taxon>Lactobacillaceae</taxon>
        <taxon>Ligilactobacillus</taxon>
    </lineage>
</organism>
<dbReference type="PATRIC" id="fig|1392007.3.peg.854"/>
<evidence type="ECO:0000313" key="3">
    <source>
        <dbReference type="Proteomes" id="UP000018559"/>
    </source>
</evidence>
<dbReference type="EMBL" id="AWWH01000096">
    <property type="protein sequence ID" value="ETA74334.1"/>
    <property type="molecule type" value="Genomic_DNA"/>
</dbReference>
<dbReference type="AlphaFoldDB" id="V7HVR4"/>
<dbReference type="PANTHER" id="PTHR40396:SF1">
    <property type="entry name" value="ATPASE AAA-TYPE CORE DOMAIN-CONTAINING PROTEIN"/>
    <property type="match status" value="1"/>
</dbReference>
<comment type="caution">
    <text evidence="2">The sequence shown here is derived from an EMBL/GenBank/DDBJ whole genome shotgun (WGS) entry which is preliminary data.</text>
</comment>
<gene>
    <name evidence="2" type="ORF">LEQ_1930</name>
</gene>